<dbReference type="GO" id="GO:0005739">
    <property type="term" value="C:mitochondrion"/>
    <property type="evidence" value="ECO:0007669"/>
    <property type="project" value="TreeGrafter"/>
</dbReference>
<dbReference type="Ensembl" id="ENSCHIT00010049840.1">
    <property type="protein sequence ID" value="ENSCHIP00010035447.1"/>
    <property type="gene ID" value="ENSCHIG00010026369.1"/>
</dbReference>
<evidence type="ECO:0008006" key="3">
    <source>
        <dbReference type="Google" id="ProtNLM"/>
    </source>
</evidence>
<reference evidence="2" key="2">
    <citation type="submission" date="2025-08" db="UniProtKB">
        <authorList>
            <consortium name="Ensembl"/>
        </authorList>
    </citation>
    <scope>IDENTIFICATION</scope>
</reference>
<feature type="compositionally biased region" description="Basic and acidic residues" evidence="1">
    <location>
        <begin position="112"/>
        <end position="124"/>
    </location>
</feature>
<feature type="region of interest" description="Disordered" evidence="1">
    <location>
        <begin position="58"/>
        <end position="177"/>
    </location>
</feature>
<sequence>MRSRLWLSVALLPTIRETSEEMLPGGAGEEPPASPSLEDYVRSICQLAQPTSVLDETAARVRISRPPRPARSCAKSSPAGSLQDITTRSTGQQPSLPRTGPVDPLDWLFGESQEKQPSRRDVPRRTGPSADPWASRRQTDSGKAPGHSLQRTSRDWHQCSQASGQPGQDVGSPASPRHSSILRTLYLHLPVIHEL</sequence>
<accession>A0A8C2RZ57</accession>
<evidence type="ECO:0000313" key="2">
    <source>
        <dbReference type="Ensembl" id="ENSCHIP00010035447.1"/>
    </source>
</evidence>
<dbReference type="PANTHER" id="PTHR15426">
    <property type="entry name" value="PROTEIN DEPP1"/>
    <property type="match status" value="1"/>
</dbReference>
<feature type="compositionally biased region" description="Polar residues" evidence="1">
    <location>
        <begin position="74"/>
        <end position="96"/>
    </location>
</feature>
<dbReference type="AlphaFoldDB" id="A0A8C2RZ57"/>
<dbReference type="GO" id="GO:0010506">
    <property type="term" value="P:regulation of autophagy"/>
    <property type="evidence" value="ECO:0007669"/>
    <property type="project" value="TreeGrafter"/>
</dbReference>
<proteinExistence type="predicted"/>
<dbReference type="InterPro" id="IPR020133">
    <property type="entry name" value="DEPP"/>
</dbReference>
<organism evidence="2">
    <name type="scientific">Capra hircus</name>
    <name type="common">Goat</name>
    <dbReference type="NCBI Taxonomy" id="9925"/>
    <lineage>
        <taxon>Eukaryota</taxon>
        <taxon>Metazoa</taxon>
        <taxon>Chordata</taxon>
        <taxon>Craniata</taxon>
        <taxon>Vertebrata</taxon>
        <taxon>Euteleostomi</taxon>
        <taxon>Mammalia</taxon>
        <taxon>Eutheria</taxon>
        <taxon>Laurasiatheria</taxon>
        <taxon>Artiodactyla</taxon>
        <taxon>Ruminantia</taxon>
        <taxon>Pecora</taxon>
        <taxon>Bovidae</taxon>
        <taxon>Caprinae</taxon>
        <taxon>Capra</taxon>
    </lineage>
</organism>
<protein>
    <recommendedName>
        <fullName evidence="3">DEPP1 autophagy regulator</fullName>
    </recommendedName>
</protein>
<feature type="region of interest" description="Disordered" evidence="1">
    <location>
        <begin position="20"/>
        <end position="40"/>
    </location>
</feature>
<dbReference type="Pfam" id="PF15343">
    <property type="entry name" value="DEPP"/>
    <property type="match status" value="1"/>
</dbReference>
<evidence type="ECO:0000256" key="1">
    <source>
        <dbReference type="SAM" id="MobiDB-lite"/>
    </source>
</evidence>
<name>A0A8C2RZ57_CAPHI</name>
<dbReference type="PANTHER" id="PTHR15426:SF6">
    <property type="entry name" value="PROTEIN DEPP1"/>
    <property type="match status" value="1"/>
</dbReference>
<reference evidence="2" key="1">
    <citation type="submission" date="2019-03" db="EMBL/GenBank/DDBJ databases">
        <title>Genome sequencing and reference-guided assembly of Black Bengal Goat (Capra hircus).</title>
        <authorList>
            <person name="Siddiki A.Z."/>
            <person name="Baten A."/>
            <person name="Billah M."/>
            <person name="Alam M.A.U."/>
            <person name="Shawrob K.S.M."/>
            <person name="Saha S."/>
            <person name="Chowdhury M."/>
            <person name="Rahman A.H."/>
            <person name="Stear M."/>
            <person name="Miah G."/>
            <person name="Das G.B."/>
            <person name="Hossain M.M."/>
            <person name="Kumkum M."/>
            <person name="Islam M.S."/>
            <person name="Mollah A.M."/>
            <person name="Ahsan A."/>
            <person name="Tusar F."/>
            <person name="Khan M.K.I."/>
        </authorList>
    </citation>
    <scope>NUCLEOTIDE SEQUENCE [LARGE SCALE GENOMIC DNA]</scope>
</reference>